<accession>A0A101N1G2</accession>
<dbReference type="SUPFAM" id="SSF50370">
    <property type="entry name" value="Ricin B-like lectins"/>
    <property type="match status" value="1"/>
</dbReference>
<dbReference type="Proteomes" id="UP000053039">
    <property type="component" value="Unassembled WGS sequence"/>
</dbReference>
<evidence type="ECO:0000259" key="1">
    <source>
        <dbReference type="Pfam" id="PF14200"/>
    </source>
</evidence>
<dbReference type="RefSeq" id="WP_031036802.1">
    <property type="nucleotide sequence ID" value="NZ_JBEYZI010000034.1"/>
</dbReference>
<evidence type="ECO:0000313" key="3">
    <source>
        <dbReference type="Proteomes" id="UP000053039"/>
    </source>
</evidence>
<gene>
    <name evidence="2" type="ORF">AQI94_30120</name>
</gene>
<organism evidence="2 3">
    <name type="scientific">Streptomyces pseudovenezuelae</name>
    <dbReference type="NCBI Taxonomy" id="67350"/>
    <lineage>
        <taxon>Bacteria</taxon>
        <taxon>Bacillati</taxon>
        <taxon>Actinomycetota</taxon>
        <taxon>Actinomycetes</taxon>
        <taxon>Kitasatosporales</taxon>
        <taxon>Streptomycetaceae</taxon>
        <taxon>Streptomyces</taxon>
        <taxon>Streptomyces aurantiacus group</taxon>
    </lineage>
</organism>
<evidence type="ECO:0000313" key="2">
    <source>
        <dbReference type="EMBL" id="KUM84807.1"/>
    </source>
</evidence>
<dbReference type="InterPro" id="IPR035992">
    <property type="entry name" value="Ricin_B-like_lectins"/>
</dbReference>
<dbReference type="InterPro" id="IPR000772">
    <property type="entry name" value="Ricin_B_lectin"/>
</dbReference>
<proteinExistence type="predicted"/>
<comment type="caution">
    <text evidence="2">The sequence shown here is derived from an EMBL/GenBank/DDBJ whole genome shotgun (WGS) entry which is preliminary data.</text>
</comment>
<dbReference type="AlphaFoldDB" id="A0A101N1G2"/>
<dbReference type="EMBL" id="LMWM01000030">
    <property type="protein sequence ID" value="KUM84807.1"/>
    <property type="molecule type" value="Genomic_DNA"/>
</dbReference>
<dbReference type="Pfam" id="PF14200">
    <property type="entry name" value="RicinB_lectin_2"/>
    <property type="match status" value="1"/>
</dbReference>
<feature type="domain" description="Ricin B lectin" evidence="1">
    <location>
        <begin position="19"/>
        <end position="61"/>
    </location>
</feature>
<sequence>MASGGTETVRLRRAARWCAFRLVNRLSGKALDNSNNTGDQVKIIQWTPNGGSPPQWTMTKVG</sequence>
<name>A0A101N1G2_9ACTN</name>
<reference evidence="2 3" key="1">
    <citation type="submission" date="2015-10" db="EMBL/GenBank/DDBJ databases">
        <title>Draft genome sequence of Streptomyces pseudovenezuelae DSM 40212, type strain for the species Streptomyces pseudovenezuelae.</title>
        <authorList>
            <person name="Ruckert C."/>
            <person name="Winkler A."/>
            <person name="Kalinowski J."/>
            <person name="Kampfer P."/>
            <person name="Glaeser S."/>
        </authorList>
    </citation>
    <scope>NUCLEOTIDE SEQUENCE [LARGE SCALE GENOMIC DNA]</scope>
    <source>
        <strain evidence="2 3">DSM 40212</strain>
    </source>
</reference>
<protein>
    <recommendedName>
        <fullName evidence="1">Ricin B lectin domain-containing protein</fullName>
    </recommendedName>
</protein>
<dbReference type="Gene3D" id="2.80.10.50">
    <property type="match status" value="1"/>
</dbReference>